<dbReference type="InterPro" id="IPR009010">
    <property type="entry name" value="Asp_de-COase-like_dom_sf"/>
</dbReference>
<proteinExistence type="predicted"/>
<evidence type="ECO:0000313" key="2">
    <source>
        <dbReference type="EMBL" id="ONK65936.1"/>
    </source>
</evidence>
<feature type="compositionally biased region" description="Basic and acidic residues" evidence="1">
    <location>
        <begin position="131"/>
        <end position="143"/>
    </location>
</feature>
<evidence type="ECO:0000313" key="3">
    <source>
        <dbReference type="Proteomes" id="UP000243459"/>
    </source>
</evidence>
<feature type="region of interest" description="Disordered" evidence="1">
    <location>
        <begin position="1"/>
        <end position="20"/>
    </location>
</feature>
<feature type="region of interest" description="Disordered" evidence="1">
    <location>
        <begin position="130"/>
        <end position="156"/>
    </location>
</feature>
<dbReference type="EMBL" id="CM007386">
    <property type="protein sequence ID" value="ONK65936.1"/>
    <property type="molecule type" value="Genomic_DNA"/>
</dbReference>
<dbReference type="AlphaFoldDB" id="A0A5P1EJ57"/>
<dbReference type="Gene3D" id="2.40.40.20">
    <property type="match status" value="1"/>
</dbReference>
<accession>A0A5P1EJ57</accession>
<reference evidence="3" key="1">
    <citation type="journal article" date="2017" name="Nat. Commun.">
        <title>The asparagus genome sheds light on the origin and evolution of a young Y chromosome.</title>
        <authorList>
            <person name="Harkess A."/>
            <person name="Zhou J."/>
            <person name="Xu C."/>
            <person name="Bowers J.E."/>
            <person name="Van der Hulst R."/>
            <person name="Ayyampalayam S."/>
            <person name="Mercati F."/>
            <person name="Riccardi P."/>
            <person name="McKain M.R."/>
            <person name="Kakrana A."/>
            <person name="Tang H."/>
            <person name="Ray J."/>
            <person name="Groenendijk J."/>
            <person name="Arikit S."/>
            <person name="Mathioni S.M."/>
            <person name="Nakano M."/>
            <person name="Shan H."/>
            <person name="Telgmann-Rauber A."/>
            <person name="Kanno A."/>
            <person name="Yue Z."/>
            <person name="Chen H."/>
            <person name="Li W."/>
            <person name="Chen Y."/>
            <person name="Xu X."/>
            <person name="Zhang Y."/>
            <person name="Luo S."/>
            <person name="Chen H."/>
            <person name="Gao J."/>
            <person name="Mao Z."/>
            <person name="Pires J.C."/>
            <person name="Luo M."/>
            <person name="Kudrna D."/>
            <person name="Wing R.A."/>
            <person name="Meyers B.C."/>
            <person name="Yi K."/>
            <person name="Kong H."/>
            <person name="Lavrijsen P."/>
            <person name="Sunseri F."/>
            <person name="Falavigna A."/>
            <person name="Ye Y."/>
            <person name="Leebens-Mack J.H."/>
            <person name="Chen G."/>
        </authorList>
    </citation>
    <scope>NUCLEOTIDE SEQUENCE [LARGE SCALE GENOMIC DNA]</scope>
    <source>
        <strain evidence="3">cv. DH0086</strain>
    </source>
</reference>
<dbReference type="Proteomes" id="UP000243459">
    <property type="component" value="Chromosome 6"/>
</dbReference>
<gene>
    <name evidence="2" type="ORF">A4U43_C06F2510</name>
</gene>
<dbReference type="FunFam" id="2.40.40.20:FF:000003">
    <property type="entry name" value="Transitional endoplasmic reticulum ATPase"/>
    <property type="match status" value="1"/>
</dbReference>
<protein>
    <recommendedName>
        <fullName evidence="4">CDC48 N-terminal subdomain domain-containing protein</fullName>
    </recommendedName>
</protein>
<organism evidence="2 3">
    <name type="scientific">Asparagus officinalis</name>
    <name type="common">Garden asparagus</name>
    <dbReference type="NCBI Taxonomy" id="4686"/>
    <lineage>
        <taxon>Eukaryota</taxon>
        <taxon>Viridiplantae</taxon>
        <taxon>Streptophyta</taxon>
        <taxon>Embryophyta</taxon>
        <taxon>Tracheophyta</taxon>
        <taxon>Spermatophyta</taxon>
        <taxon>Magnoliopsida</taxon>
        <taxon>Liliopsida</taxon>
        <taxon>Asparagales</taxon>
        <taxon>Asparagaceae</taxon>
        <taxon>Asparagoideae</taxon>
        <taxon>Asparagus</taxon>
    </lineage>
</organism>
<feature type="compositionally biased region" description="Polar residues" evidence="1">
    <location>
        <begin position="1"/>
        <end position="12"/>
    </location>
</feature>
<feature type="compositionally biased region" description="Acidic residues" evidence="1">
    <location>
        <begin position="144"/>
        <end position="154"/>
    </location>
</feature>
<dbReference type="SUPFAM" id="SSF50692">
    <property type="entry name" value="ADC-like"/>
    <property type="match status" value="1"/>
</dbReference>
<evidence type="ECO:0008006" key="4">
    <source>
        <dbReference type="Google" id="ProtNLM"/>
    </source>
</evidence>
<sequence length="168" mass="18595">MASNQEEASSSADPKGTKRDFSTAILERKKAANLLVVDEAVNDDNSMVSLNPETMEKLQIFRGDTILLKHCSNPYRRIGELYSQCSTVEYALDPSAVAASLPQSNVMGSSLVNRFLLPASNCYDETSEYEDYPRYDGAEMPHSDDEEEAEEGEEGLSKCIGKELKKLL</sequence>
<dbReference type="Gramene" id="ONK65936">
    <property type="protein sequence ID" value="ONK65936"/>
    <property type="gene ID" value="A4U43_C06F2510"/>
</dbReference>
<evidence type="ECO:0000256" key="1">
    <source>
        <dbReference type="SAM" id="MobiDB-lite"/>
    </source>
</evidence>
<keyword evidence="3" id="KW-1185">Reference proteome</keyword>
<name>A0A5P1EJ57_ASPOF</name>